<comment type="function">
    <text evidence="6">Catalyzes the reduction of dTDP-6-deoxy-L-lyxo-4-hexulose to yield dTDP-L-rhamnose.</text>
</comment>
<accession>A0ABP9LK92</accession>
<comment type="cofactor">
    <cofactor evidence="6">
        <name>Mg(2+)</name>
        <dbReference type="ChEBI" id="CHEBI:18420"/>
    </cofactor>
    <text evidence="6">Binds 1 Mg(2+) ion per monomer.</text>
</comment>
<dbReference type="EMBL" id="BAABHW010000004">
    <property type="protein sequence ID" value="GAA5077699.1"/>
    <property type="molecule type" value="Genomic_DNA"/>
</dbReference>
<proteinExistence type="inferred from homology"/>
<dbReference type="Pfam" id="PF04321">
    <property type="entry name" value="RmlD_sub_bind"/>
    <property type="match status" value="1"/>
</dbReference>
<dbReference type="NCBIfam" id="TIGR01214">
    <property type="entry name" value="rmlD"/>
    <property type="match status" value="1"/>
</dbReference>
<dbReference type="Gene3D" id="3.90.25.10">
    <property type="entry name" value="UDP-galactose 4-epimerase, domain 1"/>
    <property type="match status" value="1"/>
</dbReference>
<evidence type="ECO:0000313" key="8">
    <source>
        <dbReference type="EMBL" id="GAA5077699.1"/>
    </source>
</evidence>
<comment type="caution">
    <text evidence="8">The sequence shown here is derived from an EMBL/GenBank/DDBJ whole genome shotgun (WGS) entry which is preliminary data.</text>
</comment>
<dbReference type="SUPFAM" id="SSF51735">
    <property type="entry name" value="NAD(P)-binding Rossmann-fold domains"/>
    <property type="match status" value="1"/>
</dbReference>
<protein>
    <recommendedName>
        <fullName evidence="4 6">dTDP-4-dehydrorhamnose reductase</fullName>
        <ecNumber evidence="3 6">1.1.1.133</ecNumber>
    </recommendedName>
</protein>
<feature type="domain" description="RmlD-like substrate binding" evidence="7">
    <location>
        <begin position="1"/>
        <end position="280"/>
    </location>
</feature>
<evidence type="ECO:0000256" key="2">
    <source>
        <dbReference type="ARBA" id="ARBA00010944"/>
    </source>
</evidence>
<dbReference type="Gene3D" id="3.40.50.720">
    <property type="entry name" value="NAD(P)-binding Rossmann-like Domain"/>
    <property type="match status" value="1"/>
</dbReference>
<dbReference type="InterPro" id="IPR005913">
    <property type="entry name" value="dTDP_dehydrorham_reduct"/>
</dbReference>
<dbReference type="Proteomes" id="UP001499910">
    <property type="component" value="Unassembled WGS sequence"/>
</dbReference>
<sequence length="288" mass="30106">MTLLVFGTTGQVATELRARAQGAIFLGRDAADLGDPAGCAAAIRAHAPTAVINAAAYTAVDKAEEEEALATLVNGAAPTAMAEACADLGIPFVHISTDYVFAGDGDAPWSPDDPTGPLGAYGRSKLIGEEGVRSAGGTHAILRTSWVFSPHGANFVKTMLRLGAEREKLTIIADQIGGPTAAGRIAVACLAIAEQLTQDPDKRGTYHFSGAPDASWADFAREIFAQAGLPCVVEDIPTSAYPTPAKRPSNSRLDCAATQATFGIDRPDWKSDLTETLQILSRNKGIDR</sequence>
<dbReference type="RefSeq" id="WP_259549568.1">
    <property type="nucleotide sequence ID" value="NZ_BAABHW010000004.1"/>
</dbReference>
<reference evidence="9" key="1">
    <citation type="journal article" date="2019" name="Int. J. Syst. Evol. Microbiol.">
        <title>The Global Catalogue of Microorganisms (GCM) 10K type strain sequencing project: providing services to taxonomists for standard genome sequencing and annotation.</title>
        <authorList>
            <consortium name="The Broad Institute Genomics Platform"/>
            <consortium name="The Broad Institute Genome Sequencing Center for Infectious Disease"/>
            <person name="Wu L."/>
            <person name="Ma J."/>
        </authorList>
    </citation>
    <scope>NUCLEOTIDE SEQUENCE [LARGE SCALE GENOMIC DNA]</scope>
    <source>
        <strain evidence="9">JCM 18015</strain>
    </source>
</reference>
<evidence type="ECO:0000313" key="9">
    <source>
        <dbReference type="Proteomes" id="UP001499910"/>
    </source>
</evidence>
<comment type="pathway">
    <text evidence="1 6">Carbohydrate biosynthesis; dTDP-L-rhamnose biosynthesis.</text>
</comment>
<evidence type="ECO:0000256" key="4">
    <source>
        <dbReference type="ARBA" id="ARBA00017099"/>
    </source>
</evidence>
<dbReference type="CDD" id="cd05254">
    <property type="entry name" value="dTDP_HR_like_SDR_e"/>
    <property type="match status" value="1"/>
</dbReference>
<dbReference type="PANTHER" id="PTHR10491">
    <property type="entry name" value="DTDP-4-DEHYDRORHAMNOSE REDUCTASE"/>
    <property type="match status" value="1"/>
</dbReference>
<organism evidence="8 9">
    <name type="scientific">[Roseibacterium] beibuensis</name>
    <dbReference type="NCBI Taxonomy" id="1193142"/>
    <lineage>
        <taxon>Bacteria</taxon>
        <taxon>Pseudomonadati</taxon>
        <taxon>Pseudomonadota</taxon>
        <taxon>Alphaproteobacteria</taxon>
        <taxon>Rhodobacterales</taxon>
        <taxon>Roseobacteraceae</taxon>
        <taxon>Roseicyclus</taxon>
    </lineage>
</organism>
<dbReference type="EC" id="1.1.1.133" evidence="3 6"/>
<keyword evidence="6" id="KW-0521">NADP</keyword>
<evidence type="ECO:0000256" key="5">
    <source>
        <dbReference type="ARBA" id="ARBA00048200"/>
    </source>
</evidence>
<dbReference type="InterPro" id="IPR036291">
    <property type="entry name" value="NAD(P)-bd_dom_sf"/>
</dbReference>
<comment type="catalytic activity">
    <reaction evidence="5 6">
        <text>dTDP-beta-L-rhamnose + NADP(+) = dTDP-4-dehydro-beta-L-rhamnose + NADPH + H(+)</text>
        <dbReference type="Rhea" id="RHEA:21796"/>
        <dbReference type="ChEBI" id="CHEBI:15378"/>
        <dbReference type="ChEBI" id="CHEBI:57510"/>
        <dbReference type="ChEBI" id="CHEBI:57783"/>
        <dbReference type="ChEBI" id="CHEBI:58349"/>
        <dbReference type="ChEBI" id="CHEBI:62830"/>
        <dbReference type="EC" id="1.1.1.133"/>
    </reaction>
</comment>
<dbReference type="InterPro" id="IPR029903">
    <property type="entry name" value="RmlD-like-bd"/>
</dbReference>
<keyword evidence="9" id="KW-1185">Reference proteome</keyword>
<evidence type="ECO:0000256" key="6">
    <source>
        <dbReference type="RuleBase" id="RU364082"/>
    </source>
</evidence>
<name>A0ABP9LK92_9RHOB</name>
<evidence type="ECO:0000256" key="1">
    <source>
        <dbReference type="ARBA" id="ARBA00004781"/>
    </source>
</evidence>
<comment type="similarity">
    <text evidence="2 6">Belongs to the dTDP-4-dehydrorhamnose reductase family.</text>
</comment>
<dbReference type="PANTHER" id="PTHR10491:SF4">
    <property type="entry name" value="METHIONINE ADENOSYLTRANSFERASE 2 SUBUNIT BETA"/>
    <property type="match status" value="1"/>
</dbReference>
<evidence type="ECO:0000259" key="7">
    <source>
        <dbReference type="Pfam" id="PF04321"/>
    </source>
</evidence>
<gene>
    <name evidence="8" type="primary">rfbD</name>
    <name evidence="8" type="ORF">GCM10023209_28200</name>
</gene>
<evidence type="ECO:0000256" key="3">
    <source>
        <dbReference type="ARBA" id="ARBA00012929"/>
    </source>
</evidence>
<keyword evidence="6" id="KW-0560">Oxidoreductase</keyword>